<evidence type="ECO:0000256" key="1">
    <source>
        <dbReference type="SAM" id="MobiDB-lite"/>
    </source>
</evidence>
<name>A0AAV7N954_PLEWA</name>
<dbReference type="InterPro" id="IPR006580">
    <property type="entry name" value="Znf_TTF"/>
</dbReference>
<comment type="caution">
    <text evidence="3">The sequence shown here is derived from an EMBL/GenBank/DDBJ whole genome shotgun (WGS) entry which is preliminary data.</text>
</comment>
<feature type="domain" description="TTF-type" evidence="2">
    <location>
        <begin position="401"/>
        <end position="477"/>
    </location>
</feature>
<reference evidence="3" key="1">
    <citation type="journal article" date="2022" name="bioRxiv">
        <title>Sequencing and chromosome-scale assembly of the giantPleurodeles waltlgenome.</title>
        <authorList>
            <person name="Brown T."/>
            <person name="Elewa A."/>
            <person name="Iarovenko S."/>
            <person name="Subramanian E."/>
            <person name="Araus A.J."/>
            <person name="Petzold A."/>
            <person name="Susuki M."/>
            <person name="Suzuki K.-i.T."/>
            <person name="Hayashi T."/>
            <person name="Toyoda A."/>
            <person name="Oliveira C."/>
            <person name="Osipova E."/>
            <person name="Leigh N.D."/>
            <person name="Simon A."/>
            <person name="Yun M.H."/>
        </authorList>
    </citation>
    <scope>NUCLEOTIDE SEQUENCE</scope>
    <source>
        <strain evidence="3">20211129_DDA</strain>
        <tissue evidence="3">Liver</tissue>
    </source>
</reference>
<feature type="region of interest" description="Disordered" evidence="1">
    <location>
        <begin position="23"/>
        <end position="71"/>
    </location>
</feature>
<evidence type="ECO:0000259" key="2">
    <source>
        <dbReference type="SMART" id="SM00597"/>
    </source>
</evidence>
<organism evidence="3 4">
    <name type="scientific">Pleurodeles waltl</name>
    <name type="common">Iberian ribbed newt</name>
    <dbReference type="NCBI Taxonomy" id="8319"/>
    <lineage>
        <taxon>Eukaryota</taxon>
        <taxon>Metazoa</taxon>
        <taxon>Chordata</taxon>
        <taxon>Craniata</taxon>
        <taxon>Vertebrata</taxon>
        <taxon>Euteleostomi</taxon>
        <taxon>Amphibia</taxon>
        <taxon>Batrachia</taxon>
        <taxon>Caudata</taxon>
        <taxon>Salamandroidea</taxon>
        <taxon>Salamandridae</taxon>
        <taxon>Pleurodelinae</taxon>
        <taxon>Pleurodeles</taxon>
    </lineage>
</organism>
<keyword evidence="4" id="KW-1185">Reference proteome</keyword>
<evidence type="ECO:0000313" key="3">
    <source>
        <dbReference type="EMBL" id="KAJ1112590.1"/>
    </source>
</evidence>
<proteinExistence type="predicted"/>
<feature type="domain" description="TTF-type" evidence="2">
    <location>
        <begin position="552"/>
        <end position="637"/>
    </location>
</feature>
<feature type="domain" description="TTF-type" evidence="2">
    <location>
        <begin position="250"/>
        <end position="330"/>
    </location>
</feature>
<accession>A0AAV7N954</accession>
<dbReference type="PANTHER" id="PTHR45749:SF21">
    <property type="entry name" value="DUF4371 DOMAIN-CONTAINING PROTEIN"/>
    <property type="match status" value="1"/>
</dbReference>
<evidence type="ECO:0000313" key="4">
    <source>
        <dbReference type="Proteomes" id="UP001066276"/>
    </source>
</evidence>
<dbReference type="SMART" id="SM00597">
    <property type="entry name" value="ZnF_TTF"/>
    <property type="match status" value="3"/>
</dbReference>
<dbReference type="PANTHER" id="PTHR45749">
    <property type="match status" value="1"/>
</dbReference>
<sequence length="658" mass="75531">MAQRRGAKRKQTLGARLGIAGLRPLQGLHNNPPLTQTGRRSGQCPGWTSGGGKAERGDTSLAPADRVPYGLRYPRTPALGSAEGNFMDQKKQKGAAENLFDKKRKLTEENAKENRKILEMFTTLLAKRSRSHIGICQSQGSMNASEVTETTEKTDSTTLPDVLQKVDLDELTERQVIVQAVESAAVSAVLLKKFGISDSRCLDVDNSLKNDLPKVDTYFERPKSHQLAQFFQNHPIQPTQNLPFDGRLAFWRKDEGRRHWLTYSKIQKALFCSVCLAFSRSGDSGPFLIGMKNWKHVYQRIEEHEKSKHHHRCTQSYVMAFSHVNINSVSFNQRIVPSGELNMIAPKETPLNDLEGSQVMDDPKTLEKFFERPRADQLCQFFQRHPIQPSTDLPFNGRLTFWRKDGSRRSWLSYSQVQKAMFCSVCLVFSKTGRKCPFVYGMKRWKHVHQRIEEHEKSKHHLRCTEFQKKVFSVVDISNPLFPQHSLMCTEAIKTEPEDSPQIDPEDSPDVGDPPKLETLFERPSLDQLSQFFRHHPVQPSENLPFNEQLAFWRKDGSRRDWLSYSFVHEALFCSFCLAFSTNRESGPFLTGMRSWKHVYQRIEEHEKSNHHQHCVESFRMPSYVNLSSLHLQDLACTEPSLNSPEECPEIMKVIVDV</sequence>
<feature type="compositionally biased region" description="Polar residues" evidence="1">
    <location>
        <begin position="28"/>
        <end position="40"/>
    </location>
</feature>
<dbReference type="AlphaFoldDB" id="A0AAV7N954"/>
<dbReference type="EMBL" id="JANPWB010000012">
    <property type="protein sequence ID" value="KAJ1112590.1"/>
    <property type="molecule type" value="Genomic_DNA"/>
</dbReference>
<protein>
    <recommendedName>
        <fullName evidence="2">TTF-type domain-containing protein</fullName>
    </recommendedName>
</protein>
<dbReference type="Proteomes" id="UP001066276">
    <property type="component" value="Chromosome 8"/>
</dbReference>
<gene>
    <name evidence="3" type="ORF">NDU88_000852</name>
</gene>